<feature type="compositionally biased region" description="Low complexity" evidence="1">
    <location>
        <begin position="833"/>
        <end position="851"/>
    </location>
</feature>
<feature type="compositionally biased region" description="Gly residues" evidence="1">
    <location>
        <begin position="699"/>
        <end position="717"/>
    </location>
</feature>
<dbReference type="GO" id="GO:0070822">
    <property type="term" value="C:Sin3-type complex"/>
    <property type="evidence" value="ECO:0007669"/>
    <property type="project" value="TreeGrafter"/>
</dbReference>
<comment type="caution">
    <text evidence="3">The sequence shown here is derived from an EMBL/GenBank/DDBJ whole genome shotgun (WGS) entry which is preliminary data.</text>
</comment>
<feature type="compositionally biased region" description="Basic and acidic residues" evidence="1">
    <location>
        <begin position="1457"/>
        <end position="1466"/>
    </location>
</feature>
<gene>
    <name evidence="3" type="ORF">D9619_000918</name>
</gene>
<dbReference type="OrthoDB" id="19806at2759"/>
<accession>A0A8H5BF89</accession>
<feature type="compositionally biased region" description="Polar residues" evidence="1">
    <location>
        <begin position="924"/>
        <end position="941"/>
    </location>
</feature>
<feature type="region of interest" description="Disordered" evidence="1">
    <location>
        <begin position="489"/>
        <end position="510"/>
    </location>
</feature>
<feature type="compositionally biased region" description="Pro residues" evidence="1">
    <location>
        <begin position="1473"/>
        <end position="1482"/>
    </location>
</feature>
<dbReference type="PANTHER" id="PTHR31011:SF2">
    <property type="entry name" value="PROTEIN STB2-RELATED"/>
    <property type="match status" value="1"/>
</dbReference>
<reference evidence="3 4" key="1">
    <citation type="journal article" date="2020" name="ISME J.">
        <title>Uncovering the hidden diversity of litter-decomposition mechanisms in mushroom-forming fungi.</title>
        <authorList>
            <person name="Floudas D."/>
            <person name="Bentzer J."/>
            <person name="Ahren D."/>
            <person name="Johansson T."/>
            <person name="Persson P."/>
            <person name="Tunlid A."/>
        </authorList>
    </citation>
    <scope>NUCLEOTIDE SEQUENCE [LARGE SCALE GENOMIC DNA]</scope>
    <source>
        <strain evidence="3 4">CBS 101986</strain>
    </source>
</reference>
<feature type="compositionally biased region" description="Acidic residues" evidence="1">
    <location>
        <begin position="1403"/>
        <end position="1414"/>
    </location>
</feature>
<dbReference type="InterPro" id="IPR059025">
    <property type="entry name" value="STB6_N"/>
</dbReference>
<evidence type="ECO:0000313" key="4">
    <source>
        <dbReference type="Proteomes" id="UP000567179"/>
    </source>
</evidence>
<feature type="domain" description="STB6-like N-terminal" evidence="2">
    <location>
        <begin position="20"/>
        <end position="132"/>
    </location>
</feature>
<feature type="compositionally biased region" description="Acidic residues" evidence="1">
    <location>
        <begin position="1115"/>
        <end position="1125"/>
    </location>
</feature>
<feature type="compositionally biased region" description="Low complexity" evidence="1">
    <location>
        <begin position="679"/>
        <end position="698"/>
    </location>
</feature>
<name>A0A8H5BF89_9AGAR</name>
<feature type="compositionally biased region" description="Polar residues" evidence="1">
    <location>
        <begin position="1500"/>
        <end position="1510"/>
    </location>
</feature>
<feature type="compositionally biased region" description="Polar residues" evidence="1">
    <location>
        <begin position="870"/>
        <end position="915"/>
    </location>
</feature>
<keyword evidence="4" id="KW-1185">Reference proteome</keyword>
<feature type="region of interest" description="Disordered" evidence="1">
    <location>
        <begin position="1053"/>
        <end position="1133"/>
    </location>
</feature>
<feature type="region of interest" description="Disordered" evidence="1">
    <location>
        <begin position="1376"/>
        <end position="1417"/>
    </location>
</feature>
<evidence type="ECO:0000259" key="2">
    <source>
        <dbReference type="Pfam" id="PF25995"/>
    </source>
</evidence>
<protein>
    <recommendedName>
        <fullName evidence="2">STB6-like N-terminal domain-containing protein</fullName>
    </recommendedName>
</protein>
<evidence type="ECO:0000313" key="3">
    <source>
        <dbReference type="EMBL" id="KAF5322089.1"/>
    </source>
</evidence>
<organism evidence="3 4">
    <name type="scientific">Psilocybe cf. subviscida</name>
    <dbReference type="NCBI Taxonomy" id="2480587"/>
    <lineage>
        <taxon>Eukaryota</taxon>
        <taxon>Fungi</taxon>
        <taxon>Dikarya</taxon>
        <taxon>Basidiomycota</taxon>
        <taxon>Agaricomycotina</taxon>
        <taxon>Agaricomycetes</taxon>
        <taxon>Agaricomycetidae</taxon>
        <taxon>Agaricales</taxon>
        <taxon>Agaricineae</taxon>
        <taxon>Strophariaceae</taxon>
        <taxon>Psilocybe</taxon>
    </lineage>
</organism>
<dbReference type="InterPro" id="IPR038919">
    <property type="entry name" value="STB2/STB2"/>
</dbReference>
<sequence length="1510" mass="161593">MPDHLLLPHQNRVPDDFCLQRERIVISHYQLYAVEKYILQRTPFRHLLVVYTGDPAHFVTFDAFTPNNQAAWATTIATLRADGAKPKVTAHGVILVTSLAHFRSDYNIIKISTGNFLSVRDQLYSNVDLLRMGCFGRTALTLEDPSDVTKERFISTYHLPENTITPVPNPASVEHLPQTSPTRPANSRRNTVTSNNSTTSLAPKSSRDTREKVVIGKTKDPVAFVSTILELIKLIQAGLAVFGLFPEDSASIQQGIFLDGLLCDNTVKGIKKWIARIGGPCLGLEQSERDVDPKFVAGLISMVLAVRNQLAYLGYSYYLPRDPFFHPYAFSCTVNSYLQSTAPPAVAPGGPTSIGPSHHHHTFVTPSHSILTSTPMIPAAPPANSVLSAAAAAAASLASNFSAGNTPPVPGTLAGAVLTKDTAEALQAAYDNKQRSDSRKVRRVIKNKLVAAVDSDGDGGGNVIALALTKSLSDGEREPTNIHHQSLSLATTTPGGQDNRQGVLSGLGNSLTSGMRGGGATLASVAGAGGAGDANASIGDPGTLYVPTVDLGALTLFIVGRSGLKASTGKKTGVDGVVARTKDRAKRMSRDIGKIGVSAGVGGGINNSKDFLDASSDTALSMGGGVALTYAYEKERERVARDGVVASSVKALWGGRVAELVRIREEVEAAGADGPERWSANSGANPAGASGAPSNGSVPGAGTGGGWTGTAGWGGVAGNTTGSSPGNVGTGDGKRWLGGLKADKMTEKEPDAANVRKKRGLSPSSMASDGEEGTAHLDAKRGRQYDGRSTEEESDVLSSGMGGVPFGGMQWPGRMRGKLEGWAGKARRKGQSVDLSAASSQPSSLAVSAKSTPLSISASNSARSTVKEPSINNESSRNVEGSPQPSLISNPAFYNSYKTHSTTAQRQPGRLQTTGLGIGRPSLRSATSGYRSASASRAQSPTLPPMLFSGDGERDVEDDDLLSSGQVSPLSDYRPNPFGMVSDDSTSIFRRKHGASGASSTTNLTLGGMIGGSMAATESGALDAKLLMLAQQKPGGDRKRPWFGRSLSNSARVSSWADPMSAREEGEDGQSTPMIYSDEDDDEILPPLSYGGRRSQSKGKRRQSNERDPGALSVSEEDVEGEEESDVSRMGGYLAPQRAGNFGGWKRSREKARFHSLLSIVDDDGALAQEPLEESEDEELDDLDHGDDIQASFRRKKMLGFDPTRRRSFHDLDSFREMEVLPVNYMKVDVSMCGQLLITYRREEHLRNIIDCVRLLSNSLAQTNAGLREHYDSHMPTMPEIEERAGVLADLDAEQARAERIFQATNTLSYETEQFRVRDLWQTASPSRRKVFEMREKVFGEGGRRLPAGVHGAHGPYNRLQWTLDGEKRLVDYLGRTESEAEEEEELDSGPRITRPIEQIVVGEEEEQGEEEEDNVVKHPTIKPMWLLRFFTSWGARWSAAASSAPVQATVSSDAAVKSDDEKDVKASATMNPPDPEPPASAPPASENYSQTKIEKVPTRSATHPPSLTL</sequence>
<feature type="compositionally biased region" description="Low complexity" evidence="1">
    <location>
        <begin position="187"/>
        <end position="200"/>
    </location>
</feature>
<dbReference type="Proteomes" id="UP000567179">
    <property type="component" value="Unassembled WGS sequence"/>
</dbReference>
<feature type="compositionally biased region" description="Basic and acidic residues" evidence="1">
    <location>
        <begin position="741"/>
        <end position="751"/>
    </location>
</feature>
<feature type="region of interest" description="Disordered" evidence="1">
    <location>
        <begin position="833"/>
        <end position="984"/>
    </location>
</feature>
<feature type="compositionally biased region" description="Basic and acidic residues" evidence="1">
    <location>
        <begin position="773"/>
        <end position="791"/>
    </location>
</feature>
<dbReference type="PANTHER" id="PTHR31011">
    <property type="entry name" value="PROTEIN STB2-RELATED"/>
    <property type="match status" value="1"/>
</dbReference>
<feature type="compositionally biased region" description="Polar residues" evidence="1">
    <location>
        <begin position="852"/>
        <end position="864"/>
    </location>
</feature>
<feature type="region of interest" description="Disordered" evidence="1">
    <location>
        <begin position="164"/>
        <end position="212"/>
    </location>
</feature>
<feature type="region of interest" description="Disordered" evidence="1">
    <location>
        <begin position="1443"/>
        <end position="1510"/>
    </location>
</feature>
<evidence type="ECO:0000256" key="1">
    <source>
        <dbReference type="SAM" id="MobiDB-lite"/>
    </source>
</evidence>
<proteinExistence type="predicted"/>
<dbReference type="Pfam" id="PF25995">
    <property type="entry name" value="STB6_N"/>
    <property type="match status" value="1"/>
</dbReference>
<dbReference type="EMBL" id="JAACJJ010000028">
    <property type="protein sequence ID" value="KAF5322089.1"/>
    <property type="molecule type" value="Genomic_DNA"/>
</dbReference>
<feature type="region of interest" description="Disordered" evidence="1">
    <location>
        <begin position="671"/>
        <end position="812"/>
    </location>
</feature>